<name>B1YKI9_EXIS2</name>
<reference evidence="3 4" key="2">
    <citation type="journal article" date="2008" name="BMC Genomics">
        <title>Architecture of thermal adaptation in an Exiguobacterium sibiricum strain isolated from 3 million year old permafrost: a genome and transcriptome approach.</title>
        <authorList>
            <person name="Rodrigues D.F."/>
            <person name="Ivanova N."/>
            <person name="He Z."/>
            <person name="Huebner M."/>
            <person name="Zhou J."/>
            <person name="Tiedje J.M."/>
        </authorList>
    </citation>
    <scope>NUCLEOTIDE SEQUENCE [LARGE SCALE GENOMIC DNA]</scope>
    <source>
        <strain evidence="4">DSM 17290 / CIP 109462 / JCM 13490 / 255-15</strain>
    </source>
</reference>
<evidence type="ECO:0000259" key="2">
    <source>
        <dbReference type="Pfam" id="PF22813"/>
    </source>
</evidence>
<dbReference type="InterPro" id="IPR054529">
    <property type="entry name" value="TcaA_2nd"/>
</dbReference>
<dbReference type="AlphaFoldDB" id="B1YKI9"/>
<dbReference type="Pfam" id="PF22813">
    <property type="entry name" value="TcaA_2nd"/>
    <property type="match status" value="1"/>
</dbReference>
<organism evidence="3 4">
    <name type="scientific">Exiguobacterium sibiricum (strain DSM 17290 / CCUG 55495 / CIP 109462 / JCM 13490 / 255-15)</name>
    <dbReference type="NCBI Taxonomy" id="262543"/>
    <lineage>
        <taxon>Bacteria</taxon>
        <taxon>Bacillati</taxon>
        <taxon>Bacillota</taxon>
        <taxon>Bacilli</taxon>
        <taxon>Bacillales</taxon>
        <taxon>Bacillales Family XII. Incertae Sedis</taxon>
        <taxon>Exiguobacterium</taxon>
    </lineage>
</organism>
<protein>
    <recommendedName>
        <fullName evidence="2">TcaA second domain-containing protein</fullName>
    </recommendedName>
</protein>
<dbReference type="EMBL" id="CP001022">
    <property type="protein sequence ID" value="ACB60172.1"/>
    <property type="molecule type" value="Genomic_DNA"/>
</dbReference>
<dbReference type="RefSeq" id="WP_012369596.1">
    <property type="nucleotide sequence ID" value="NC_010556.1"/>
</dbReference>
<dbReference type="OrthoDB" id="2350427at2"/>
<evidence type="ECO:0000313" key="4">
    <source>
        <dbReference type="Proteomes" id="UP000001681"/>
    </source>
</evidence>
<dbReference type="Proteomes" id="UP000001681">
    <property type="component" value="Chromosome"/>
</dbReference>
<dbReference type="eggNOG" id="COG4640">
    <property type="taxonomic scope" value="Bacteria"/>
</dbReference>
<keyword evidence="1" id="KW-0812">Transmembrane</keyword>
<keyword evidence="4" id="KW-1185">Reference proteome</keyword>
<accession>B1YKI9</accession>
<proteinExistence type="predicted"/>
<dbReference type="KEGG" id="esi:Exig_0691"/>
<reference evidence="3 4" key="1">
    <citation type="journal article" date="2006" name="Extremophiles">
        <title>Characterization of Exiguobacterium isolates from the Siberian permafrost. Description of Exiguobacterium sibiricum sp. nov.</title>
        <authorList>
            <person name="Rodrigues D.F."/>
            <person name="Goris J."/>
            <person name="Vishnivetskaya T."/>
            <person name="Gilichinsky D."/>
            <person name="Thomashow M.F."/>
            <person name="Tiedje J.M."/>
        </authorList>
    </citation>
    <scope>NUCLEOTIDE SEQUENCE [LARGE SCALE GENOMIC DNA]</scope>
    <source>
        <strain evidence="4">DSM 17290 / CIP 109462 / JCM 13490 / 255-15</strain>
    </source>
</reference>
<gene>
    <name evidence="3" type="ordered locus">Exig_0691</name>
</gene>
<evidence type="ECO:0000256" key="1">
    <source>
        <dbReference type="SAM" id="Phobius"/>
    </source>
</evidence>
<keyword evidence="1" id="KW-1133">Transmembrane helix</keyword>
<keyword evidence="1" id="KW-0472">Membrane</keyword>
<feature type="transmembrane region" description="Helical" evidence="1">
    <location>
        <begin position="18"/>
        <end position="36"/>
    </location>
</feature>
<evidence type="ECO:0000313" key="3">
    <source>
        <dbReference type="EMBL" id="ACB60172.1"/>
    </source>
</evidence>
<sequence>MPSRITVYEKKKKRNQRIGLIIGIIVLVCLIAWIGWSQIKPAAERQQTDKVFQKALQEQDKETFQQLVYLNSKPLKLAETNQLMTWFKADPERLERTLAEIKSDQKNYPEKIGKIAKQDLFLLKKQPGRFWFDTYTLHLNKQTLEVKVDTETASISVDDAPAGKANQQTPLIIERFPGEYDVSARVEANGKTGQASETVQLGDQRKTTVVFQLAQQVAPDQKEQYGVDIEKLLEAEVKARTGKTVEQMTAYLGKSQSEVEKSFGPPTNRIANKAIYDGFEVAYENQEVSSILIDLNKTTSELEAVAGKPESKSTETIGTVWKYPSSFFDDLLGWLNIKSEKRVIERSGKMWLELRD</sequence>
<feature type="domain" description="TcaA second" evidence="2">
    <location>
        <begin position="51"/>
        <end position="138"/>
    </location>
</feature>
<dbReference type="HOGENOM" id="CLU_791663_0_0_9"/>
<reference evidence="4" key="3">
    <citation type="submission" date="2008-04" db="EMBL/GenBank/DDBJ databases">
        <title>Complete sequence of chromosome of Exiguobacterium sibiricum 255-15.</title>
        <authorList>
            <consortium name="US DOE Joint Genome Institute"/>
            <person name="Copeland A."/>
            <person name="Lucas S."/>
            <person name="Lapidus A."/>
            <person name="Glavina del Rio T."/>
            <person name="Dalin E."/>
            <person name="Tice H."/>
            <person name="Bruce D."/>
            <person name="Goodwin L."/>
            <person name="Pitluck S."/>
            <person name="Kiss H."/>
            <person name="Chertkov O."/>
            <person name="Monk C."/>
            <person name="Brettin T."/>
            <person name="Detter J.C."/>
            <person name="Han C."/>
            <person name="Kuske C.R."/>
            <person name="Schmutz J."/>
            <person name="Larimer F."/>
            <person name="Land M."/>
            <person name="Hauser L."/>
            <person name="Kyrpides N."/>
            <person name="Mikhailova N."/>
            <person name="Vishnivetskaya T."/>
            <person name="Rodrigues D.F."/>
            <person name="Gilichinsky D."/>
            <person name="Tiedje J."/>
            <person name="Richardson P."/>
        </authorList>
    </citation>
    <scope>NUCLEOTIDE SEQUENCE [LARGE SCALE GENOMIC DNA]</scope>
    <source>
        <strain evidence="4">DSM 17290 / CIP 109462 / JCM 13490 / 255-15</strain>
    </source>
</reference>